<dbReference type="InterPro" id="IPR028202">
    <property type="entry name" value="Reductase_C"/>
</dbReference>
<feature type="domain" description="FAD/NAD(P)-binding" evidence="6">
    <location>
        <begin position="6"/>
        <end position="217"/>
    </location>
</feature>
<dbReference type="OrthoDB" id="3568330at2"/>
<feature type="domain" description="Reductase C-terminal" evidence="7">
    <location>
        <begin position="359"/>
        <end position="423"/>
    </location>
</feature>
<dbReference type="AlphaFoldDB" id="A0A370GMX9"/>
<sequence length="433" mass="45735">MTRRTDVLIVGASVSGLTTAEALRRNGFDGKITLLGAEPYLPYDRPPLSKQILSGAWRPERTLLRPPRMLADLNLELLLGQPALGLDVATRTVHTAVGPVRADTVVIATGATPRRLPAPPGLRGVHVLRTLDDALALRDDLAKSWTVVVVGEGVLGAEIAATTRQSGHEVTMTGLLHAPMATQLGDLAAERLADLHTANGVRLRLGVGVSGLADREGEPTGAPHRGEEANLPGRGHEVTGLPDHGGEITGLSDRVGTVTGVCLASGETLPADLVVVAIGAVPVTDWLAGSGLTLDRGVVCDAECRAAEGIYAVGDVARWRDPGTNATTRLENRTHAAEQAGVVAANILGAARPYRPIPYFWTDQYTTKIQVHGTITPDAEAVVVDGDPATDRFVIRYERAGSVTAVLGWNMPKQARMQRQHLVDAHTTPVHAP</sequence>
<dbReference type="GO" id="GO:0016651">
    <property type="term" value="F:oxidoreductase activity, acting on NAD(P)H"/>
    <property type="evidence" value="ECO:0007669"/>
    <property type="project" value="TreeGrafter"/>
</dbReference>
<dbReference type="Gene3D" id="3.30.390.30">
    <property type="match status" value="1"/>
</dbReference>
<comment type="caution">
    <text evidence="8">The sequence shown here is derived from an EMBL/GenBank/DDBJ whole genome shotgun (WGS) entry which is preliminary data.</text>
</comment>
<dbReference type="PRINTS" id="PR00411">
    <property type="entry name" value="PNDRDTASEI"/>
</dbReference>
<feature type="domain" description="FAD/NAD(P)-binding" evidence="6">
    <location>
        <begin position="252"/>
        <end position="340"/>
    </location>
</feature>
<dbReference type="EMBL" id="QQAZ01000014">
    <property type="protein sequence ID" value="RDI45092.1"/>
    <property type="molecule type" value="Genomic_DNA"/>
</dbReference>
<keyword evidence="3" id="KW-0274">FAD</keyword>
<dbReference type="PANTHER" id="PTHR43557">
    <property type="entry name" value="APOPTOSIS-INDUCING FACTOR 1"/>
    <property type="match status" value="1"/>
</dbReference>
<dbReference type="Pfam" id="PF14759">
    <property type="entry name" value="Reductase_C"/>
    <property type="match status" value="1"/>
</dbReference>
<accession>A0A370GMX9</accession>
<evidence type="ECO:0000256" key="2">
    <source>
        <dbReference type="ARBA" id="ARBA00022630"/>
    </source>
</evidence>
<dbReference type="Gene3D" id="3.50.50.60">
    <property type="entry name" value="FAD/NAD(P)-binding domain"/>
    <property type="match status" value="4"/>
</dbReference>
<dbReference type="PANTHER" id="PTHR43557:SF2">
    <property type="entry name" value="RIESKE DOMAIN-CONTAINING PROTEIN-RELATED"/>
    <property type="match status" value="1"/>
</dbReference>
<dbReference type="Proteomes" id="UP000255355">
    <property type="component" value="Unassembled WGS sequence"/>
</dbReference>
<name>A0A370GMX9_9NOCA</name>
<feature type="region of interest" description="Disordered" evidence="5">
    <location>
        <begin position="214"/>
        <end position="234"/>
    </location>
</feature>
<evidence type="ECO:0000259" key="7">
    <source>
        <dbReference type="Pfam" id="PF14759"/>
    </source>
</evidence>
<organism evidence="8 9">
    <name type="scientific">Nocardia mexicana</name>
    <dbReference type="NCBI Taxonomy" id="279262"/>
    <lineage>
        <taxon>Bacteria</taxon>
        <taxon>Bacillati</taxon>
        <taxon>Actinomycetota</taxon>
        <taxon>Actinomycetes</taxon>
        <taxon>Mycobacteriales</taxon>
        <taxon>Nocardiaceae</taxon>
        <taxon>Nocardia</taxon>
    </lineage>
</organism>
<dbReference type="InterPro" id="IPR016156">
    <property type="entry name" value="FAD/NAD-linked_Rdtase_dimer_sf"/>
</dbReference>
<evidence type="ECO:0000313" key="9">
    <source>
        <dbReference type="Proteomes" id="UP000255355"/>
    </source>
</evidence>
<dbReference type="STRING" id="1210089.GCA_001613165_02804"/>
<dbReference type="InterPro" id="IPR036188">
    <property type="entry name" value="FAD/NAD-bd_sf"/>
</dbReference>
<evidence type="ECO:0000256" key="5">
    <source>
        <dbReference type="SAM" id="MobiDB-lite"/>
    </source>
</evidence>
<reference evidence="8 9" key="1">
    <citation type="submission" date="2018-07" db="EMBL/GenBank/DDBJ databases">
        <title>Genomic Encyclopedia of Type Strains, Phase IV (KMG-IV): sequencing the most valuable type-strain genomes for metagenomic binning, comparative biology and taxonomic classification.</title>
        <authorList>
            <person name="Goeker M."/>
        </authorList>
    </citation>
    <scope>NUCLEOTIDE SEQUENCE [LARGE SCALE GENOMIC DNA]</scope>
    <source>
        <strain evidence="8 9">DSM 44952</strain>
    </source>
</reference>
<dbReference type="InterPro" id="IPR023753">
    <property type="entry name" value="FAD/NAD-binding_dom"/>
</dbReference>
<keyword evidence="4" id="KW-0560">Oxidoreductase</keyword>
<dbReference type="GO" id="GO:0005737">
    <property type="term" value="C:cytoplasm"/>
    <property type="evidence" value="ECO:0007669"/>
    <property type="project" value="TreeGrafter"/>
</dbReference>
<evidence type="ECO:0000256" key="4">
    <source>
        <dbReference type="ARBA" id="ARBA00023002"/>
    </source>
</evidence>
<feature type="compositionally biased region" description="Basic and acidic residues" evidence="5">
    <location>
        <begin position="214"/>
        <end position="228"/>
    </location>
</feature>
<dbReference type="PRINTS" id="PR00368">
    <property type="entry name" value="FADPNR"/>
</dbReference>
<evidence type="ECO:0000259" key="6">
    <source>
        <dbReference type="Pfam" id="PF07992"/>
    </source>
</evidence>
<evidence type="ECO:0000256" key="3">
    <source>
        <dbReference type="ARBA" id="ARBA00022827"/>
    </source>
</evidence>
<keyword evidence="2" id="KW-0285">Flavoprotein</keyword>
<keyword evidence="9" id="KW-1185">Reference proteome</keyword>
<evidence type="ECO:0000256" key="1">
    <source>
        <dbReference type="ARBA" id="ARBA00001974"/>
    </source>
</evidence>
<dbReference type="RefSeq" id="WP_068019270.1">
    <property type="nucleotide sequence ID" value="NZ_QQAZ01000014.1"/>
</dbReference>
<dbReference type="SUPFAM" id="SSF55424">
    <property type="entry name" value="FAD/NAD-linked reductases, dimerisation (C-terminal) domain"/>
    <property type="match status" value="1"/>
</dbReference>
<dbReference type="SUPFAM" id="SSF51905">
    <property type="entry name" value="FAD/NAD(P)-binding domain"/>
    <property type="match status" value="2"/>
</dbReference>
<dbReference type="InterPro" id="IPR050446">
    <property type="entry name" value="FAD-oxidoreductase/Apoptosis"/>
</dbReference>
<evidence type="ECO:0000313" key="8">
    <source>
        <dbReference type="EMBL" id="RDI45092.1"/>
    </source>
</evidence>
<proteinExistence type="predicted"/>
<comment type="cofactor">
    <cofactor evidence="1">
        <name>FAD</name>
        <dbReference type="ChEBI" id="CHEBI:57692"/>
    </cofactor>
</comment>
<dbReference type="Pfam" id="PF07992">
    <property type="entry name" value="Pyr_redox_2"/>
    <property type="match status" value="2"/>
</dbReference>
<protein>
    <submittedName>
        <fullName evidence="8">Pyridine nucleotide-disulfide oxidoreductase</fullName>
    </submittedName>
</protein>
<gene>
    <name evidence="8" type="ORF">DFR68_114113</name>
</gene>